<evidence type="ECO:0000313" key="2">
    <source>
        <dbReference type="Proteomes" id="UP000249057"/>
    </source>
</evidence>
<accession>A0ACD1GKP8</accession>
<dbReference type="Proteomes" id="UP000249057">
    <property type="component" value="Unassembled WGS sequence"/>
</dbReference>
<feature type="non-terminal residue" evidence="1">
    <location>
        <position position="73"/>
    </location>
</feature>
<dbReference type="EMBL" id="KZ825317">
    <property type="protein sequence ID" value="RAH49651.1"/>
    <property type="molecule type" value="Genomic_DNA"/>
</dbReference>
<gene>
    <name evidence="1" type="ORF">BO95DRAFT_439245</name>
</gene>
<evidence type="ECO:0000313" key="1">
    <source>
        <dbReference type="EMBL" id="RAH49651.1"/>
    </source>
</evidence>
<name>A0ACD1GKP8_9EURO</name>
<proteinExistence type="predicted"/>
<keyword evidence="2" id="KW-1185">Reference proteome</keyword>
<sequence>MSVRPGIDPPSQTHQTSEPTLARGKSSKYDRAKTLLVHQITKRVMKNTKFQYESCTQAHRIKRHKVDWWRSVL</sequence>
<organism evidence="1 2">
    <name type="scientific">Aspergillus brunneoviolaceus CBS 621.78</name>
    <dbReference type="NCBI Taxonomy" id="1450534"/>
    <lineage>
        <taxon>Eukaryota</taxon>
        <taxon>Fungi</taxon>
        <taxon>Dikarya</taxon>
        <taxon>Ascomycota</taxon>
        <taxon>Pezizomycotina</taxon>
        <taxon>Eurotiomycetes</taxon>
        <taxon>Eurotiomycetidae</taxon>
        <taxon>Eurotiales</taxon>
        <taxon>Aspergillaceae</taxon>
        <taxon>Aspergillus</taxon>
        <taxon>Aspergillus subgen. Circumdati</taxon>
    </lineage>
</organism>
<protein>
    <submittedName>
        <fullName evidence="1">Uncharacterized protein</fullName>
    </submittedName>
</protein>
<reference evidence="1" key="1">
    <citation type="submission" date="2018-02" db="EMBL/GenBank/DDBJ databases">
        <title>The genomes of Aspergillus section Nigri reveals drivers in fungal speciation.</title>
        <authorList>
            <consortium name="DOE Joint Genome Institute"/>
            <person name="Vesth T.C."/>
            <person name="Nybo J."/>
            <person name="Theobald S."/>
            <person name="Brandl J."/>
            <person name="Frisvad J.C."/>
            <person name="Nielsen K.F."/>
            <person name="Lyhne E.K."/>
            <person name="Kogle M.E."/>
            <person name="Kuo A."/>
            <person name="Riley R."/>
            <person name="Clum A."/>
            <person name="Nolan M."/>
            <person name="Lipzen A."/>
            <person name="Salamov A."/>
            <person name="Henrissat B."/>
            <person name="Wiebenga A."/>
            <person name="De vries R.P."/>
            <person name="Grigoriev I.V."/>
            <person name="Mortensen U.H."/>
            <person name="Andersen M.R."/>
            <person name="Baker S.E."/>
        </authorList>
    </citation>
    <scope>NUCLEOTIDE SEQUENCE</scope>
    <source>
        <strain evidence="1">CBS 621.78</strain>
    </source>
</reference>